<organism evidence="5 6">
    <name type="scientific">Planomicrobium stackebrandtii</name>
    <dbReference type="NCBI Taxonomy" id="253160"/>
    <lineage>
        <taxon>Bacteria</taxon>
        <taxon>Bacillati</taxon>
        <taxon>Bacillota</taxon>
        <taxon>Bacilli</taxon>
        <taxon>Bacillales</taxon>
        <taxon>Caryophanaceae</taxon>
        <taxon>Planomicrobium</taxon>
    </lineage>
</organism>
<dbReference type="GO" id="GO:0005524">
    <property type="term" value="F:ATP binding"/>
    <property type="evidence" value="ECO:0007669"/>
    <property type="project" value="UniProtKB-KW"/>
</dbReference>
<evidence type="ECO:0000313" key="5">
    <source>
        <dbReference type="EMBL" id="MDQ0429399.1"/>
    </source>
</evidence>
<keyword evidence="3 5" id="KW-0067">ATP-binding</keyword>
<dbReference type="InterPro" id="IPR027417">
    <property type="entry name" value="P-loop_NTPase"/>
</dbReference>
<dbReference type="RefSeq" id="WP_308787485.1">
    <property type="nucleotide sequence ID" value="NZ_JAUSWB010000005.1"/>
</dbReference>
<sequence>MPSWIEINALQKNMDDFQLGPISLTIEPGTITGLVGNNGSGKSTLLKLVMNLANADAGTIEVFGETVAGKDESWKQKLAFQPQKIIGWDAYTGTTLKEMISSLYGEWDEALFEQMVRLFDIPLDKRFGKMSQGMQQKLSLALALPRNTEVLILDEPTAFLDIPSKRHFMDLLIDWMDAKERAVIITSHQTDDLRKLADYLFVMRDGKAIGHFEKEALLESYRRYWLDGVPGDSVPGEVSRDRQQLVSEDPAAAEHYFAVQNITVIDHAALDLEEIIDLLLK</sequence>
<evidence type="ECO:0000256" key="3">
    <source>
        <dbReference type="ARBA" id="ARBA00022840"/>
    </source>
</evidence>
<dbReference type="InterPro" id="IPR003439">
    <property type="entry name" value="ABC_transporter-like_ATP-bd"/>
</dbReference>
<proteinExistence type="predicted"/>
<dbReference type="InterPro" id="IPR051782">
    <property type="entry name" value="ABC_Transporter_VariousFunc"/>
</dbReference>
<keyword evidence="2" id="KW-0547">Nucleotide-binding</keyword>
<accession>A0ABU0GWU5</accession>
<dbReference type="SMART" id="SM00382">
    <property type="entry name" value="AAA"/>
    <property type="match status" value="1"/>
</dbReference>
<gene>
    <name evidence="5" type="ORF">QOZ98_002227</name>
</gene>
<dbReference type="PROSITE" id="PS50893">
    <property type="entry name" value="ABC_TRANSPORTER_2"/>
    <property type="match status" value="1"/>
</dbReference>
<keyword evidence="6" id="KW-1185">Reference proteome</keyword>
<name>A0ABU0GWU5_9BACL</name>
<dbReference type="InterPro" id="IPR003593">
    <property type="entry name" value="AAA+_ATPase"/>
</dbReference>
<protein>
    <submittedName>
        <fullName evidence="5">ABC-2 type transport system ATP-binding protein</fullName>
    </submittedName>
</protein>
<evidence type="ECO:0000313" key="6">
    <source>
        <dbReference type="Proteomes" id="UP001241988"/>
    </source>
</evidence>
<dbReference type="PANTHER" id="PTHR42939">
    <property type="entry name" value="ABC TRANSPORTER ATP-BINDING PROTEIN ALBC-RELATED"/>
    <property type="match status" value="1"/>
</dbReference>
<evidence type="ECO:0000259" key="4">
    <source>
        <dbReference type="PROSITE" id="PS50893"/>
    </source>
</evidence>
<evidence type="ECO:0000256" key="2">
    <source>
        <dbReference type="ARBA" id="ARBA00022741"/>
    </source>
</evidence>
<feature type="domain" description="ABC transporter" evidence="4">
    <location>
        <begin position="4"/>
        <end position="230"/>
    </location>
</feature>
<dbReference type="SUPFAM" id="SSF52540">
    <property type="entry name" value="P-loop containing nucleoside triphosphate hydrolases"/>
    <property type="match status" value="1"/>
</dbReference>
<dbReference type="Pfam" id="PF00005">
    <property type="entry name" value="ABC_tran"/>
    <property type="match status" value="1"/>
</dbReference>
<comment type="caution">
    <text evidence="5">The sequence shown here is derived from an EMBL/GenBank/DDBJ whole genome shotgun (WGS) entry which is preliminary data.</text>
</comment>
<evidence type="ECO:0000256" key="1">
    <source>
        <dbReference type="ARBA" id="ARBA00022448"/>
    </source>
</evidence>
<dbReference type="EMBL" id="JAUSWB010000005">
    <property type="protein sequence ID" value="MDQ0429399.1"/>
    <property type="molecule type" value="Genomic_DNA"/>
</dbReference>
<dbReference type="Proteomes" id="UP001241988">
    <property type="component" value="Unassembled WGS sequence"/>
</dbReference>
<keyword evidence="1" id="KW-0813">Transport</keyword>
<dbReference type="Gene3D" id="3.40.50.300">
    <property type="entry name" value="P-loop containing nucleotide triphosphate hydrolases"/>
    <property type="match status" value="1"/>
</dbReference>
<dbReference type="InterPro" id="IPR017871">
    <property type="entry name" value="ABC_transporter-like_CS"/>
</dbReference>
<reference evidence="5 6" key="1">
    <citation type="submission" date="2023-07" db="EMBL/GenBank/DDBJ databases">
        <title>Genomic Encyclopedia of Type Strains, Phase IV (KMG-IV): sequencing the most valuable type-strain genomes for metagenomic binning, comparative biology and taxonomic classification.</title>
        <authorList>
            <person name="Goeker M."/>
        </authorList>
    </citation>
    <scope>NUCLEOTIDE SEQUENCE [LARGE SCALE GENOMIC DNA]</scope>
    <source>
        <strain evidence="5 6">DSM 16419</strain>
    </source>
</reference>
<dbReference type="PROSITE" id="PS00211">
    <property type="entry name" value="ABC_TRANSPORTER_1"/>
    <property type="match status" value="1"/>
</dbReference>
<dbReference type="CDD" id="cd03230">
    <property type="entry name" value="ABC_DR_subfamily_A"/>
    <property type="match status" value="1"/>
</dbReference>
<dbReference type="PANTHER" id="PTHR42939:SF3">
    <property type="entry name" value="ABC TRANSPORTER ATP-BINDING COMPONENT"/>
    <property type="match status" value="1"/>
</dbReference>